<comment type="caution">
    <text evidence="2">The sequence shown here is derived from an EMBL/GenBank/DDBJ whole genome shotgun (WGS) entry which is preliminary data.</text>
</comment>
<evidence type="ECO:0008006" key="4">
    <source>
        <dbReference type="Google" id="ProtNLM"/>
    </source>
</evidence>
<dbReference type="RefSeq" id="WP_133671112.1">
    <property type="nucleotide sequence ID" value="NZ_SNZW01000001.1"/>
</dbReference>
<protein>
    <recommendedName>
        <fullName evidence="4">DUF4384 domain-containing protein</fullName>
    </recommendedName>
</protein>
<reference evidence="2 3" key="1">
    <citation type="submission" date="2019-03" db="EMBL/GenBank/DDBJ databases">
        <title>Genomic Encyclopedia of Type Strains, Phase III (KMG-III): the genomes of soil and plant-associated and newly described type strains.</title>
        <authorList>
            <person name="Whitman W."/>
        </authorList>
    </citation>
    <scope>NUCLEOTIDE SEQUENCE [LARGE SCALE GENOMIC DNA]</scope>
    <source>
        <strain evidence="2 3">CECT 8455</strain>
    </source>
</reference>
<evidence type="ECO:0000313" key="3">
    <source>
        <dbReference type="Proteomes" id="UP000295274"/>
    </source>
</evidence>
<dbReference type="Proteomes" id="UP000295274">
    <property type="component" value="Unassembled WGS sequence"/>
</dbReference>
<keyword evidence="1" id="KW-0732">Signal</keyword>
<dbReference type="AlphaFoldDB" id="A0A4R7DI36"/>
<evidence type="ECO:0000313" key="2">
    <source>
        <dbReference type="EMBL" id="TDS20877.1"/>
    </source>
</evidence>
<proteinExistence type="predicted"/>
<keyword evidence="3" id="KW-1185">Reference proteome</keyword>
<dbReference type="OrthoDB" id="1495130at2"/>
<accession>A0A4R7DI36</accession>
<name>A0A4R7DI36_9FLAO</name>
<gene>
    <name evidence="2" type="ORF">DFQ03_0133</name>
</gene>
<feature type="chain" id="PRO_5020327306" description="DUF4384 domain-containing protein" evidence="1">
    <location>
        <begin position="23"/>
        <end position="229"/>
    </location>
</feature>
<dbReference type="EMBL" id="SNZW01000001">
    <property type="protein sequence ID" value="TDS20877.1"/>
    <property type="molecule type" value="Genomic_DNA"/>
</dbReference>
<feature type="signal peptide" evidence="1">
    <location>
        <begin position="1"/>
        <end position="22"/>
    </location>
</feature>
<sequence length="229" mass="26517">MKNIKITPIIFAFLCCLLTMQAQERNAYCSNQIADTPVTNAKHTNKVYATSVKNGNGIEIIINNTTKDTIYLFSSYLKDDYLKSKYLHRVDKKNKINKLSLLPLTPFVSTKYSDNIIMGEEAIINKNQIVYDFIVIPPNQSYKRLLSEDIMTVKEVTKDFDLADLNLNSRVKFKSKNLDRCKKLKSVMKTIEFAIYRDVNMLCEEKAYYTNVRDFDVASKNYDIIRISL</sequence>
<organism evidence="2 3">
    <name type="scientific">Maribacter caenipelagi</name>
    <dbReference type="NCBI Taxonomy" id="1447781"/>
    <lineage>
        <taxon>Bacteria</taxon>
        <taxon>Pseudomonadati</taxon>
        <taxon>Bacteroidota</taxon>
        <taxon>Flavobacteriia</taxon>
        <taxon>Flavobacteriales</taxon>
        <taxon>Flavobacteriaceae</taxon>
        <taxon>Maribacter</taxon>
    </lineage>
</organism>
<evidence type="ECO:0000256" key="1">
    <source>
        <dbReference type="SAM" id="SignalP"/>
    </source>
</evidence>